<evidence type="ECO:0000313" key="2">
    <source>
        <dbReference type="RefSeq" id="XP_074200073.1"/>
    </source>
</evidence>
<protein>
    <submittedName>
        <fullName evidence="2">Glucagon receptor isoform X2</fullName>
    </submittedName>
</protein>
<sequence length="680" mass="74357">MGRGPRGRSLRGRSRRCPAQRRGWGPRQGLRGPESLPAARREDRGAQRGGRGTLGRRCPAGRPRPRPLRRRPRPASPPESLRGAGADPDPAAPRRRAAAGPGPERAEDGGERGAAARARDPASLPLSSPQRSVRTRGPPCPDGATPARRGRPLPRGMPRLQPRCPHLLLLLLLAWQPQAPSAQVMDFLFEKWKLYGDQCLYNLSLLPPPTELVCNRTFDKYSCWPDTPPNTTANISCPWYLPWHRKAPLRLQEVWARWAVGARASGAAVAECLPVPGGRRGARSPEGGGPDVQQLPGDVHGGVLPLPGGPAPGPGRPAGPQVRPAPGARCPAPRGWGPQRAGLTRGPRSKLHCTRNYIHVNLFTSFVLKASSVLAIDALLKTRYSQRIGDDLSVSVWLSDGAVAGCRVAAVFMQYGVVANYCWLLVEGLYLHGLLGLAAAPGRSCFGLYLGIGWGAPMLFVIPWAVVKCLFENIQGVWGWGASRQEPALPCRCWTSNDNMAFWWILRFPVFLAILINFFIFIRILHVLVAKLRAHQMRYTDYKLRLAKSTLTLIPLLGVHEVVFAFVTDEHAQGTLRSTKLFFDLFLSSFQGLLVAVLYCFLNKEVQSELLRRWHRWREGKALHNERHMGGGHMAQPARGPPSQKLLLSRGGGSSNGTSQDPSAETCLAGGLPGLAESPF</sequence>
<accession>A0AC58NQM0</accession>
<evidence type="ECO:0000313" key="1">
    <source>
        <dbReference type="Proteomes" id="UP001732780"/>
    </source>
</evidence>
<keyword evidence="2" id="KW-0675">Receptor</keyword>
<reference evidence="2" key="1">
    <citation type="submission" date="2025-08" db="UniProtKB">
        <authorList>
            <consortium name="RefSeq"/>
        </authorList>
    </citation>
    <scope>IDENTIFICATION</scope>
    <source>
        <tissue evidence="2">Blood</tissue>
    </source>
</reference>
<dbReference type="Proteomes" id="UP001732780">
    <property type="component" value="Chromosome 16"/>
</dbReference>
<gene>
    <name evidence="2" type="primary">GCGR</name>
</gene>
<name>A0AC58NQM0_CAMBA</name>
<dbReference type="RefSeq" id="XP_074200073.1">
    <property type="nucleotide sequence ID" value="XM_074343972.1"/>
</dbReference>
<keyword evidence="1" id="KW-1185">Reference proteome</keyword>
<organism evidence="1 2">
    <name type="scientific">Camelus bactrianus</name>
    <name type="common">Bactrian camel</name>
    <dbReference type="NCBI Taxonomy" id="9837"/>
    <lineage>
        <taxon>Eukaryota</taxon>
        <taxon>Metazoa</taxon>
        <taxon>Chordata</taxon>
        <taxon>Craniata</taxon>
        <taxon>Vertebrata</taxon>
        <taxon>Euteleostomi</taxon>
        <taxon>Mammalia</taxon>
        <taxon>Eutheria</taxon>
        <taxon>Laurasiatheria</taxon>
        <taxon>Artiodactyla</taxon>
        <taxon>Tylopoda</taxon>
        <taxon>Camelidae</taxon>
        <taxon>Camelus</taxon>
    </lineage>
</organism>
<proteinExistence type="predicted"/>